<gene>
    <name evidence="1" type="ORF">RT761_00005</name>
</gene>
<keyword evidence="2" id="KW-1185">Reference proteome</keyword>
<name>A0A7T1AJ10_ATRLM</name>
<accession>A0A7T1AJ10</accession>
<dbReference type="EMBL" id="CP065383">
    <property type="protein sequence ID" value="QPM66821.1"/>
    <property type="molecule type" value="Genomic_DNA"/>
</dbReference>
<protein>
    <submittedName>
        <fullName evidence="1">Uncharacterized protein</fullName>
    </submittedName>
</protein>
<proteinExistence type="predicted"/>
<sequence>MVKKILESYLPRIQANVYWIEKALEKGAESEYEKVIINKLANIGYLASQAISDLTED</sequence>
<organism evidence="1 2">
    <name type="scientific">Atribacter laminatus</name>
    <dbReference type="NCBI Taxonomy" id="2847778"/>
    <lineage>
        <taxon>Bacteria</taxon>
        <taxon>Pseudomonadati</taxon>
        <taxon>Atribacterota</taxon>
        <taxon>Atribacteria</taxon>
        <taxon>Atribacterales</taxon>
        <taxon>Atribacteraceae</taxon>
        <taxon>Atribacter</taxon>
    </lineage>
</organism>
<reference evidence="1 2" key="1">
    <citation type="journal article" date="2021" name="Nat. Commun.">
        <title>Isolation of a member of the candidate phylum Atribacteria reveals a unique cell membrane structure.</title>
        <authorList>
            <person name="Taiki K."/>
            <person name="Nobu M.K."/>
            <person name="Kusada H."/>
            <person name="Meng X.-Y."/>
            <person name="Hosoki N."/>
            <person name="Uematsu K."/>
            <person name="Yoshioka H."/>
            <person name="Kamagata Y."/>
            <person name="Tamaki H."/>
        </authorList>
    </citation>
    <scope>NUCLEOTIDE SEQUENCE [LARGE SCALE GENOMIC DNA]</scope>
    <source>
        <strain evidence="1 2">RT761</strain>
    </source>
</reference>
<dbReference type="RefSeq" id="WP_218112053.1">
    <property type="nucleotide sequence ID" value="NZ_CP065383.1"/>
</dbReference>
<dbReference type="KEGG" id="alam:RT761_00005"/>
<dbReference type="AlphaFoldDB" id="A0A7T1AJ10"/>
<evidence type="ECO:0000313" key="1">
    <source>
        <dbReference type="EMBL" id="QPM66821.1"/>
    </source>
</evidence>
<dbReference type="Proteomes" id="UP000594463">
    <property type="component" value="Chromosome"/>
</dbReference>
<evidence type="ECO:0000313" key="2">
    <source>
        <dbReference type="Proteomes" id="UP000594463"/>
    </source>
</evidence>